<dbReference type="GO" id="GO:1990904">
    <property type="term" value="C:ribonucleoprotein complex"/>
    <property type="evidence" value="ECO:0007669"/>
    <property type="project" value="UniProtKB-KW"/>
</dbReference>
<keyword evidence="9 23" id="KW-0812">Transmembrane</keyword>
<keyword evidence="17" id="KW-0012">Acyltransferase</keyword>
<dbReference type="GO" id="GO:0005840">
    <property type="term" value="C:ribosome"/>
    <property type="evidence" value="ECO:0007669"/>
    <property type="project" value="UniProtKB-KW"/>
</dbReference>
<reference evidence="26 27" key="1">
    <citation type="submission" date="2015-04" db="EMBL/GenBank/DDBJ databases">
        <authorList>
            <person name="Syromyatnikov M.Y."/>
            <person name="Popov V.N."/>
        </authorList>
    </citation>
    <scope>NUCLEOTIDE SEQUENCE [LARGE SCALE GENOMIC DNA]</scope>
</reference>
<evidence type="ECO:0000256" key="20">
    <source>
        <dbReference type="ARBA" id="ARBA00048480"/>
    </source>
</evidence>
<evidence type="ECO:0000256" key="8">
    <source>
        <dbReference type="ARBA" id="ARBA00022679"/>
    </source>
</evidence>
<keyword evidence="27" id="KW-1185">Reference proteome</keyword>
<gene>
    <name evidence="26" type="ORF">CLUMA_CG004778</name>
</gene>
<evidence type="ECO:0000256" key="5">
    <source>
        <dbReference type="ARBA" id="ARBA00007803"/>
    </source>
</evidence>
<dbReference type="InterPro" id="IPR032476">
    <property type="entry name" value="CPT_N"/>
</dbReference>
<dbReference type="PANTHER" id="PTHR22589:SF31">
    <property type="entry name" value="CARNITINE O-PALMITOYLTRANSFERASE"/>
    <property type="match status" value="1"/>
</dbReference>
<comment type="pathway">
    <text evidence="3">Lipid metabolism; fatty acid beta-oxidation.</text>
</comment>
<evidence type="ECO:0000256" key="23">
    <source>
        <dbReference type="SAM" id="Phobius"/>
    </source>
</evidence>
<dbReference type="PROSITE" id="PS00439">
    <property type="entry name" value="ACYLTRANSF_C_1"/>
    <property type="match status" value="1"/>
</dbReference>
<evidence type="ECO:0000256" key="1">
    <source>
        <dbReference type="ARBA" id="ARBA00004141"/>
    </source>
</evidence>
<dbReference type="Pfam" id="PF01781">
    <property type="entry name" value="Ribosomal_L38e"/>
    <property type="match status" value="1"/>
</dbReference>
<evidence type="ECO:0000259" key="24">
    <source>
        <dbReference type="Pfam" id="PF00755"/>
    </source>
</evidence>
<feature type="domain" description="Carnitine O-palmitoyltransferase N-terminal" evidence="25">
    <location>
        <begin position="836"/>
        <end position="879"/>
    </location>
</feature>
<feature type="transmembrane region" description="Helical" evidence="23">
    <location>
        <begin position="162"/>
        <end position="186"/>
    </location>
</feature>
<evidence type="ECO:0000256" key="22">
    <source>
        <dbReference type="RuleBase" id="RU003445"/>
    </source>
</evidence>
<protein>
    <recommendedName>
        <fullName evidence="18">Large ribosomal subunit protein eL38</fullName>
        <ecNumber evidence="6">2.3.1.21</ecNumber>
    </recommendedName>
    <alternativeName>
        <fullName evidence="19">60S ribosomal protein L38</fullName>
    </alternativeName>
</protein>
<evidence type="ECO:0000256" key="7">
    <source>
        <dbReference type="ARBA" id="ARBA00022448"/>
    </source>
</evidence>
<sequence>MPQEIKEVKDFLIKARRKDARAVKIKKNENNTKFKIRCSRYLYTLVVFDKEKAEKLKQSLPPGLQVKEMAGEASYSPALINENDAENHQILELIWKSGLRSWKKRFIQFTTKVRNGAYPAHLESLWVIMMIIMSFHFTSPNKVPYDAVEKVLKIMPQNTIDYQIFSCFVVALSCWLIICFTMRYILKFLLMYKGFMFETRGKGISLTTKIWAVLVKVFVKWNTPSLYSFQGSLPHLPLPSVKSTCDRYLRSIRPLMDEENYKKTVKDIRDFQSTIANKLQFYLILKSWWSSNYVSDWWEEYVYLRNREPLMYGSNYYGSDIVNPPTKIQSARAANLTYLMIKFRKRIERQELKPIMVQGLVPLCSWQYERMFNTVRVPGIEGDKIVHYKDIKHIVVLHKGCYFKISLYHKDRMLNPCELQYQIEEILRKNPISSKAEDHLASLTAWNRTKWAETREKYFSHGINKTSLNEIESAAFVLALDDEPFEYDTNSSPTEYGFYGRQLLHGKGHDRWFDKSFNFCVGTNGKSGLNGEHTWGDAPVLAQMYEDCLFDDMQCYDEYGKLKGSKEVKPPLPLRLDWDFSDRDLTERIEEAFQDSQKIVNDVDHKIFIHKTFGKGFIKTCRLSPDAYIQMALQLAYFRDFGNFSLTYEASMTRLYREGRTETVRPCTIESAAWVKAMEDENSNTDERVKLLKEACNRHQQGYLDAMCGRGVDRHLFCLYVVSRYLELDSPFLKEAISQPWRLSTSQTPLGQTPKTEWKGDENFISASGGFGPVSSDGYSVSYIILGDNLIFFHVSSKKSCAITDTDRFGNGIFKAMTDIKLLFEDFNQKKFTKNMAEAHQAVSYQELIKQEHTDTNHDKEVLQLVWQSGLRSWKKRFALYRSKVRNGIYPAHLESLWIIMGIVIGLHFSSNTTKIPYDLANVFIKIMPDSSAVWQIVACCLVSLVYWLTICLVMRYTLKFLLLYKGFLFETRGKKVSTKTKIWGMLVKFFLKWNAPSIYSFQGSLPRLPVPKVEETIARYLRSVRPLLDDANYERVKALSVEFQNGISKKFQRYLILKSWWSNNYVSDWWEEYVYLRGRTSLMVNSNYYGSDSFDKPTSCQTARCASLIYQFLQFRRKIERQEMKPIMVQGLVPLCSWQYERMFNTTRIPGEEVDKNVHLNDSKHIVVLHKGCYYKMPIYHNKRLLNACELQCQLEYILKNSNKTSHGEKYLASLTAWNRTKWAQTRNKFFSSGINKTSLDAIESAAFFIILDERSFNYDTPEGQASGFNYDKYAAEGLHGRVYDRWFDKSFQLCIGTNGRFLMLAEHSYADAPSVSHMFEESCYYDLHSYDENGNLLGAMEMKPPVPIRLTFEFSPELIKLIDEAYNDGLKIINDVDHKLVNHDAFGKGFIKTCRVSPDAYIQLALQLAYFRDYGKFSLTYEASMTRLYREGRTETVRSCTIESSAWVRAMEDENISIEEKMRLFKVACLRHQQGYLDAMCGRGIDRHLFCLYVVSKYLEVESPFLKEAISEPWRLSTSQTPHGQTPLIDLKKNPQLITPGGGFGPVSYDGYSVSYIISGEERIFFHLSSTKSCPVTDTNRISKRIFKAMDDIKKLFEEFDKIQNKTDKKNGAIH</sequence>
<dbReference type="FunFam" id="3.30.559.10:FF:000002">
    <property type="entry name" value="carnitine O-palmitoyltransferase 1, liver isoform"/>
    <property type="match status" value="2"/>
</dbReference>
<evidence type="ECO:0000256" key="16">
    <source>
        <dbReference type="ARBA" id="ARBA00023274"/>
    </source>
</evidence>
<dbReference type="InterPro" id="IPR023213">
    <property type="entry name" value="CAT-like_dom_sf"/>
</dbReference>
<dbReference type="FunFam" id="3.30.559.70:FF:000001">
    <property type="entry name" value="Carnitine O-palmitoyltransferase 1, liver isoform"/>
    <property type="match status" value="2"/>
</dbReference>
<evidence type="ECO:0000256" key="2">
    <source>
        <dbReference type="ARBA" id="ARBA00004325"/>
    </source>
</evidence>
<evidence type="ECO:0000256" key="21">
    <source>
        <dbReference type="PIRSR" id="PIRSR600542-1"/>
    </source>
</evidence>
<comment type="subcellular location">
    <subcellularLocation>
        <location evidence="1">Membrane</location>
        <topology evidence="1">Multi-pass membrane protein</topology>
    </subcellularLocation>
    <subcellularLocation>
        <location evidence="2">Mitochondrion membrane</location>
    </subcellularLocation>
</comment>
<feature type="active site" description="Proton acceptor" evidence="21">
    <location>
        <position position="1309"/>
    </location>
</feature>
<dbReference type="Pfam" id="PF00755">
    <property type="entry name" value="Carn_acyltransf"/>
    <property type="match status" value="2"/>
</dbReference>
<feature type="domain" description="Choline/carnitine acyltransferase" evidence="24">
    <location>
        <begin position="236"/>
        <end position="812"/>
    </location>
</feature>
<evidence type="ECO:0000259" key="25">
    <source>
        <dbReference type="Pfam" id="PF16484"/>
    </source>
</evidence>
<dbReference type="PANTHER" id="PTHR22589">
    <property type="entry name" value="CARNITINE O-ACYLTRANSFERASE"/>
    <property type="match status" value="1"/>
</dbReference>
<dbReference type="Gene3D" id="6.10.250.1760">
    <property type="match status" value="2"/>
</dbReference>
<dbReference type="Proteomes" id="UP000183832">
    <property type="component" value="Unassembled WGS sequence"/>
</dbReference>
<evidence type="ECO:0000256" key="13">
    <source>
        <dbReference type="ARBA" id="ARBA00023098"/>
    </source>
</evidence>
<evidence type="ECO:0000256" key="3">
    <source>
        <dbReference type="ARBA" id="ARBA00005005"/>
    </source>
</evidence>
<keyword evidence="16 22" id="KW-0687">Ribonucleoprotein</keyword>
<comment type="similarity">
    <text evidence="5 22">Belongs to the eukaryotic ribosomal protein eL38 family.</text>
</comment>
<dbReference type="STRING" id="568069.A0A1J1HU57"/>
<dbReference type="GO" id="GO:0031966">
    <property type="term" value="C:mitochondrial membrane"/>
    <property type="evidence" value="ECO:0007669"/>
    <property type="project" value="UniProtKB-SubCell"/>
</dbReference>
<dbReference type="GO" id="GO:0015909">
    <property type="term" value="P:long-chain fatty acid transport"/>
    <property type="evidence" value="ECO:0007669"/>
    <property type="project" value="UniProtKB-ARBA"/>
</dbReference>
<comment type="catalytic activity">
    <reaction evidence="20">
        <text>(R)-carnitine + hexadecanoyl-CoA = O-hexadecanoyl-(R)-carnitine + CoA</text>
        <dbReference type="Rhea" id="RHEA:12661"/>
        <dbReference type="ChEBI" id="CHEBI:16347"/>
        <dbReference type="ChEBI" id="CHEBI:17490"/>
        <dbReference type="ChEBI" id="CHEBI:57287"/>
        <dbReference type="ChEBI" id="CHEBI:57379"/>
        <dbReference type="EC" id="2.3.1.21"/>
    </reaction>
    <physiologicalReaction direction="left-to-right" evidence="20">
        <dbReference type="Rhea" id="RHEA:12662"/>
    </physiologicalReaction>
</comment>
<keyword evidence="8" id="KW-0808">Transferase</keyword>
<evidence type="ECO:0000256" key="4">
    <source>
        <dbReference type="ARBA" id="ARBA00005232"/>
    </source>
</evidence>
<evidence type="ECO:0000256" key="17">
    <source>
        <dbReference type="ARBA" id="ARBA00023315"/>
    </source>
</evidence>
<keyword evidence="12 23" id="KW-1133">Transmembrane helix</keyword>
<comment type="similarity">
    <text evidence="4">Belongs to the carnitine/choline acetyltransferase family.</text>
</comment>
<dbReference type="GO" id="GO:0004095">
    <property type="term" value="F:carnitine O-palmitoyltransferase activity"/>
    <property type="evidence" value="ECO:0007669"/>
    <property type="project" value="UniProtKB-EC"/>
</dbReference>
<dbReference type="GO" id="GO:0003735">
    <property type="term" value="F:structural constituent of ribosome"/>
    <property type="evidence" value="ECO:0007669"/>
    <property type="project" value="InterPro"/>
</dbReference>
<dbReference type="GO" id="GO:0006635">
    <property type="term" value="P:fatty acid beta-oxidation"/>
    <property type="evidence" value="ECO:0007669"/>
    <property type="project" value="UniProtKB-UniPathway"/>
</dbReference>
<evidence type="ECO:0000256" key="19">
    <source>
        <dbReference type="ARBA" id="ARBA00035338"/>
    </source>
</evidence>
<evidence type="ECO:0000256" key="10">
    <source>
        <dbReference type="ARBA" id="ARBA00022832"/>
    </source>
</evidence>
<organism evidence="26 27">
    <name type="scientific">Clunio marinus</name>
    <dbReference type="NCBI Taxonomy" id="568069"/>
    <lineage>
        <taxon>Eukaryota</taxon>
        <taxon>Metazoa</taxon>
        <taxon>Ecdysozoa</taxon>
        <taxon>Arthropoda</taxon>
        <taxon>Hexapoda</taxon>
        <taxon>Insecta</taxon>
        <taxon>Pterygota</taxon>
        <taxon>Neoptera</taxon>
        <taxon>Endopterygota</taxon>
        <taxon>Diptera</taxon>
        <taxon>Nematocera</taxon>
        <taxon>Chironomoidea</taxon>
        <taxon>Chironomidae</taxon>
        <taxon>Clunio</taxon>
    </lineage>
</organism>
<evidence type="ECO:0000256" key="15">
    <source>
        <dbReference type="ARBA" id="ARBA00023136"/>
    </source>
</evidence>
<evidence type="ECO:0000256" key="14">
    <source>
        <dbReference type="ARBA" id="ARBA00023128"/>
    </source>
</evidence>
<dbReference type="EC" id="2.3.1.21" evidence="6"/>
<evidence type="ECO:0000256" key="6">
    <source>
        <dbReference type="ARBA" id="ARBA00013243"/>
    </source>
</evidence>
<keyword evidence="15 23" id="KW-0472">Membrane</keyword>
<dbReference type="Gene3D" id="3.30.559.70">
    <property type="entry name" value="Choline/Carnitine o-acyltransferase, domain 2"/>
    <property type="match status" value="2"/>
</dbReference>
<dbReference type="InterPro" id="IPR038464">
    <property type="entry name" value="Ribosomal_eL38_sf"/>
</dbReference>
<dbReference type="InterPro" id="IPR042231">
    <property type="entry name" value="Cho/carn_acyl_trans_2"/>
</dbReference>
<evidence type="ECO:0000256" key="18">
    <source>
        <dbReference type="ARBA" id="ARBA00035235"/>
    </source>
</evidence>
<proteinExistence type="inferred from homology"/>
<dbReference type="SUPFAM" id="SSF52777">
    <property type="entry name" value="CoA-dependent acyltransferases"/>
    <property type="match status" value="4"/>
</dbReference>
<dbReference type="GO" id="GO:0009437">
    <property type="term" value="P:carnitine metabolic process"/>
    <property type="evidence" value="ECO:0007669"/>
    <property type="project" value="TreeGrafter"/>
</dbReference>
<name>A0A1J1HU57_9DIPT</name>
<feature type="transmembrane region" description="Helical" evidence="23">
    <location>
        <begin position="889"/>
        <end position="909"/>
    </location>
</feature>
<evidence type="ECO:0000313" key="27">
    <source>
        <dbReference type="Proteomes" id="UP000183832"/>
    </source>
</evidence>
<keyword evidence="10" id="KW-0276">Fatty acid metabolism</keyword>
<dbReference type="FunFam" id="3.30.720.90:FF:000001">
    <property type="entry name" value="60S ribosomal protein L38"/>
    <property type="match status" value="1"/>
</dbReference>
<dbReference type="Pfam" id="PF16484">
    <property type="entry name" value="CPT_N"/>
    <property type="match status" value="1"/>
</dbReference>
<keyword evidence="13" id="KW-0443">Lipid metabolism</keyword>
<evidence type="ECO:0000256" key="11">
    <source>
        <dbReference type="ARBA" id="ARBA00022980"/>
    </source>
</evidence>
<keyword evidence="14" id="KW-0496">Mitochondrion</keyword>
<feature type="transmembrane region" description="Helical" evidence="23">
    <location>
        <begin position="933"/>
        <end position="959"/>
    </location>
</feature>
<dbReference type="OrthoDB" id="240216at2759"/>
<evidence type="ECO:0000313" key="26">
    <source>
        <dbReference type="EMBL" id="CRK91090.1"/>
    </source>
</evidence>
<evidence type="ECO:0000256" key="9">
    <source>
        <dbReference type="ARBA" id="ARBA00022692"/>
    </source>
</evidence>
<dbReference type="UniPathway" id="UPA00659"/>
<dbReference type="InterPro" id="IPR039551">
    <property type="entry name" value="Cho/carn_acyl_trans"/>
</dbReference>
<feature type="domain" description="Choline/carnitine acyltransferase" evidence="24">
    <location>
        <begin position="1009"/>
        <end position="1588"/>
    </location>
</feature>
<keyword evidence="11 22" id="KW-0689">Ribosomal protein</keyword>
<dbReference type="Gene3D" id="3.30.720.90">
    <property type="match status" value="1"/>
</dbReference>
<dbReference type="EMBL" id="CVRI01000020">
    <property type="protein sequence ID" value="CRK91090.1"/>
    <property type="molecule type" value="Genomic_DNA"/>
</dbReference>
<dbReference type="InterPro" id="IPR000542">
    <property type="entry name" value="Carn_acyl_trans"/>
</dbReference>
<accession>A0A1J1HU57</accession>
<dbReference type="Gene3D" id="3.30.559.10">
    <property type="entry name" value="Chloramphenicol acetyltransferase-like domain"/>
    <property type="match status" value="2"/>
</dbReference>
<keyword evidence="7" id="KW-0813">Transport</keyword>
<evidence type="ECO:0000256" key="12">
    <source>
        <dbReference type="ARBA" id="ARBA00022989"/>
    </source>
</evidence>
<dbReference type="GO" id="GO:0006412">
    <property type="term" value="P:translation"/>
    <property type="evidence" value="ECO:0007669"/>
    <property type="project" value="InterPro"/>
</dbReference>
<dbReference type="InterPro" id="IPR002675">
    <property type="entry name" value="Ribosomal_eL38"/>
</dbReference>